<organism evidence="2 3">
    <name type="scientific">Dysgonomonas hofstadii</name>
    <dbReference type="NCBI Taxonomy" id="637886"/>
    <lineage>
        <taxon>Bacteria</taxon>
        <taxon>Pseudomonadati</taxon>
        <taxon>Bacteroidota</taxon>
        <taxon>Bacteroidia</taxon>
        <taxon>Bacteroidales</taxon>
        <taxon>Dysgonomonadaceae</taxon>
        <taxon>Dysgonomonas</taxon>
    </lineage>
</organism>
<dbReference type="EMBL" id="JACIEP010000015">
    <property type="protein sequence ID" value="MBB4037590.1"/>
    <property type="molecule type" value="Genomic_DNA"/>
</dbReference>
<evidence type="ECO:0000256" key="1">
    <source>
        <dbReference type="SAM" id="Phobius"/>
    </source>
</evidence>
<sequence>MTETSLHNKTNKKTYRIFLIVLFLLSLFMVWWTGPVSDYGGHDYFFHLRRFNVLVDALRDGEYPIYLDYENIGGYGYFTKIFYPDLILLPFALLSLLTGVGAAYNVMLFIMTFLCGIFTYKLISTIFSNSPAAFSGALLYTFSAYRLFDLYQRGALGEALSFTFLPLVLLGLFYIISGDYRKWYVLAAGYSLVIYTHVLSSFMVFVLLFILCAISYKSFRKEPVRLGYLLLAAIVTVGFTASYIFPMLEQMASNTFYYENQPNITGQNKLGAHRILWGFVSGFLYPQNSPSCGVGLLLTISACLRIFIKEKSNYLKIADGCLIIGVTFLIIMSSVFPWGRLPLGFIQFPSRFYLLVSMMFAIAGSYYLSALLKSKSRQAAGSVILVIFTIAVIILSNKYYTEGQIKARASNSNETTDKPIIGNWYNLGWLEYLPEKVPSIYYLTDRGDSITALNESTSISDFQRKGRTLKFSVTSSADTLELPLTYYKGYKAFKDRQPLVLQESQNGLVEIAIRGNGRVNVFYEWTFVQEISLYISLICIFVLITYIFVWKRKAKKQIPKE</sequence>
<feature type="transmembrane region" description="Helical" evidence="1">
    <location>
        <begin position="288"/>
        <end position="308"/>
    </location>
</feature>
<dbReference type="Pfam" id="PF09586">
    <property type="entry name" value="YfhO"/>
    <property type="match status" value="1"/>
</dbReference>
<name>A0A840CNL2_9BACT</name>
<keyword evidence="1" id="KW-0472">Membrane</keyword>
<keyword evidence="3" id="KW-1185">Reference proteome</keyword>
<feature type="transmembrane region" description="Helical" evidence="1">
    <location>
        <begin position="320"/>
        <end position="339"/>
    </location>
</feature>
<evidence type="ECO:0008006" key="4">
    <source>
        <dbReference type="Google" id="ProtNLM"/>
    </source>
</evidence>
<keyword evidence="1" id="KW-0812">Transmembrane</keyword>
<feature type="transmembrane region" description="Helical" evidence="1">
    <location>
        <begin position="226"/>
        <end position="245"/>
    </location>
</feature>
<dbReference type="InterPro" id="IPR018580">
    <property type="entry name" value="Uncharacterised_YfhO"/>
</dbReference>
<protein>
    <recommendedName>
        <fullName evidence="4">Membrane protein 6-pyruvoyl-tetrahydropterin synthase-related domain-containing protein</fullName>
    </recommendedName>
</protein>
<gene>
    <name evidence="2" type="ORF">GGR21_003510</name>
</gene>
<evidence type="ECO:0000313" key="3">
    <source>
        <dbReference type="Proteomes" id="UP000555103"/>
    </source>
</evidence>
<feature type="transmembrane region" description="Helical" evidence="1">
    <location>
        <begin position="155"/>
        <end position="176"/>
    </location>
</feature>
<reference evidence="2 3" key="1">
    <citation type="submission" date="2020-08" db="EMBL/GenBank/DDBJ databases">
        <title>Genomic Encyclopedia of Type Strains, Phase IV (KMG-IV): sequencing the most valuable type-strain genomes for metagenomic binning, comparative biology and taxonomic classification.</title>
        <authorList>
            <person name="Goeker M."/>
        </authorList>
    </citation>
    <scope>NUCLEOTIDE SEQUENCE [LARGE SCALE GENOMIC DNA]</scope>
    <source>
        <strain evidence="2 3">DSM 104969</strain>
    </source>
</reference>
<feature type="transmembrane region" description="Helical" evidence="1">
    <location>
        <begin position="106"/>
        <end position="123"/>
    </location>
</feature>
<evidence type="ECO:0000313" key="2">
    <source>
        <dbReference type="EMBL" id="MBB4037590.1"/>
    </source>
</evidence>
<dbReference type="Proteomes" id="UP000555103">
    <property type="component" value="Unassembled WGS sequence"/>
</dbReference>
<feature type="transmembrane region" description="Helical" evidence="1">
    <location>
        <begin position="81"/>
        <end position="99"/>
    </location>
</feature>
<feature type="transmembrane region" description="Helical" evidence="1">
    <location>
        <begin position="129"/>
        <end position="148"/>
    </location>
</feature>
<proteinExistence type="predicted"/>
<accession>A0A840CNL2</accession>
<feature type="transmembrane region" description="Helical" evidence="1">
    <location>
        <begin position="531"/>
        <end position="550"/>
    </location>
</feature>
<keyword evidence="1" id="KW-1133">Transmembrane helix</keyword>
<comment type="caution">
    <text evidence="2">The sequence shown here is derived from an EMBL/GenBank/DDBJ whole genome shotgun (WGS) entry which is preliminary data.</text>
</comment>
<feature type="transmembrane region" description="Helical" evidence="1">
    <location>
        <begin position="188"/>
        <end position="214"/>
    </location>
</feature>
<feature type="transmembrane region" description="Helical" evidence="1">
    <location>
        <begin position="379"/>
        <end position="400"/>
    </location>
</feature>
<feature type="transmembrane region" description="Helical" evidence="1">
    <location>
        <begin position="15"/>
        <end position="34"/>
    </location>
</feature>
<dbReference type="AlphaFoldDB" id="A0A840CNL2"/>
<feature type="transmembrane region" description="Helical" evidence="1">
    <location>
        <begin position="351"/>
        <end position="372"/>
    </location>
</feature>
<dbReference type="RefSeq" id="WP_183308432.1">
    <property type="nucleotide sequence ID" value="NZ_JACIEP010000015.1"/>
</dbReference>